<reference evidence="8" key="1">
    <citation type="submission" date="2020-07" db="EMBL/GenBank/DDBJ databases">
        <title>Huge and variable diversity of episymbiotic CPR bacteria and DPANN archaea in groundwater ecosystems.</title>
        <authorList>
            <person name="He C.Y."/>
            <person name="Keren R."/>
            <person name="Whittaker M."/>
            <person name="Farag I.F."/>
            <person name="Doudna J."/>
            <person name="Cate J.H.D."/>
            <person name="Banfield J.F."/>
        </authorList>
    </citation>
    <scope>NUCLEOTIDE SEQUENCE</scope>
    <source>
        <strain evidence="7">NC_groundwater_191_Ag_S-0.1um_45_8</strain>
        <strain evidence="8">NC_groundwater_418_Ag_B-0.1um_45_10</strain>
    </source>
</reference>
<evidence type="ECO:0000259" key="6">
    <source>
        <dbReference type="SMART" id="SM00732"/>
    </source>
</evidence>
<keyword evidence="4 5" id="KW-0378">Hydrolase</keyword>
<dbReference type="Gene3D" id="3.30.420.140">
    <property type="entry name" value="YqgF/RNase H-like domain"/>
    <property type="match status" value="1"/>
</dbReference>
<evidence type="ECO:0000256" key="2">
    <source>
        <dbReference type="ARBA" id="ARBA00022517"/>
    </source>
</evidence>
<dbReference type="EC" id="3.1.-.-" evidence="5"/>
<proteinExistence type="inferred from homology"/>
<protein>
    <recommendedName>
        <fullName evidence="5">Putative pre-16S rRNA nuclease</fullName>
        <ecNumber evidence="5">3.1.-.-</ecNumber>
    </recommendedName>
</protein>
<comment type="similarity">
    <text evidence="5">Belongs to the YqgF HJR family.</text>
</comment>
<dbReference type="AlphaFoldDB" id="A0A931YD54"/>
<evidence type="ECO:0000313" key="9">
    <source>
        <dbReference type="Proteomes" id="UP000709672"/>
    </source>
</evidence>
<dbReference type="GO" id="GO:0004518">
    <property type="term" value="F:nuclease activity"/>
    <property type="evidence" value="ECO:0007669"/>
    <property type="project" value="UniProtKB-KW"/>
</dbReference>
<keyword evidence="3 5" id="KW-0540">Nuclease</keyword>
<dbReference type="HAMAP" id="MF_00651">
    <property type="entry name" value="Nuclease_YqgF"/>
    <property type="match status" value="1"/>
</dbReference>
<comment type="function">
    <text evidence="5">Could be a nuclease involved in processing of the 5'-end of pre-16S rRNA.</text>
</comment>
<dbReference type="EMBL" id="JACOYY010000035">
    <property type="protein sequence ID" value="MBI2052276.1"/>
    <property type="molecule type" value="Genomic_DNA"/>
</dbReference>
<comment type="subcellular location">
    <subcellularLocation>
        <location evidence="5">Cytoplasm</location>
    </subcellularLocation>
</comment>
<evidence type="ECO:0000256" key="3">
    <source>
        <dbReference type="ARBA" id="ARBA00022722"/>
    </source>
</evidence>
<dbReference type="Proteomes" id="UP000786662">
    <property type="component" value="Unassembled WGS sequence"/>
</dbReference>
<keyword evidence="2 5" id="KW-0690">Ribosome biogenesis</keyword>
<dbReference type="PANTHER" id="PTHR33317">
    <property type="entry name" value="POLYNUCLEOTIDYL TRANSFERASE, RIBONUCLEASE H-LIKE SUPERFAMILY PROTEIN"/>
    <property type="match status" value="1"/>
</dbReference>
<comment type="caution">
    <text evidence="8">The sequence shown here is derived from an EMBL/GenBank/DDBJ whole genome shotgun (WGS) entry which is preliminary data.</text>
</comment>
<dbReference type="NCBIfam" id="TIGR00250">
    <property type="entry name" value="RNAse_H_YqgF"/>
    <property type="match status" value="1"/>
</dbReference>
<dbReference type="PANTHER" id="PTHR33317:SF4">
    <property type="entry name" value="POLYNUCLEOTIDYL TRANSFERASE, RIBONUCLEASE H-LIKE SUPERFAMILY PROTEIN"/>
    <property type="match status" value="1"/>
</dbReference>
<evidence type="ECO:0000256" key="1">
    <source>
        <dbReference type="ARBA" id="ARBA00022490"/>
    </source>
</evidence>
<dbReference type="InterPro" id="IPR012337">
    <property type="entry name" value="RNaseH-like_sf"/>
</dbReference>
<keyword evidence="1 5" id="KW-0963">Cytoplasm</keyword>
<dbReference type="Pfam" id="PF03652">
    <property type="entry name" value="RuvX"/>
    <property type="match status" value="1"/>
</dbReference>
<dbReference type="CDD" id="cd16964">
    <property type="entry name" value="YqgF"/>
    <property type="match status" value="1"/>
</dbReference>
<accession>A0A931YD54</accession>
<dbReference type="InterPro" id="IPR037027">
    <property type="entry name" value="YqgF/RNaseH-like_dom_sf"/>
</dbReference>
<dbReference type="SMART" id="SM00732">
    <property type="entry name" value="YqgFc"/>
    <property type="match status" value="1"/>
</dbReference>
<feature type="domain" description="YqgF/RNase H-like" evidence="6">
    <location>
        <begin position="1"/>
        <end position="99"/>
    </location>
</feature>
<evidence type="ECO:0000256" key="4">
    <source>
        <dbReference type="ARBA" id="ARBA00022801"/>
    </source>
</evidence>
<dbReference type="SUPFAM" id="SSF53098">
    <property type="entry name" value="Ribonuclease H-like"/>
    <property type="match status" value="1"/>
</dbReference>
<dbReference type="GO" id="GO:0000967">
    <property type="term" value="P:rRNA 5'-end processing"/>
    <property type="evidence" value="ECO:0007669"/>
    <property type="project" value="UniProtKB-UniRule"/>
</dbReference>
<evidence type="ECO:0000313" key="8">
    <source>
        <dbReference type="EMBL" id="MBI2465739.1"/>
    </source>
</evidence>
<dbReference type="InterPro" id="IPR006641">
    <property type="entry name" value="YqgF/RNaseH-like_dom"/>
</dbReference>
<dbReference type="EMBL" id="JACPHQ010000009">
    <property type="protein sequence ID" value="MBI2465739.1"/>
    <property type="molecule type" value="Genomic_DNA"/>
</dbReference>
<dbReference type="GO" id="GO:0016788">
    <property type="term" value="F:hydrolase activity, acting on ester bonds"/>
    <property type="evidence" value="ECO:0007669"/>
    <property type="project" value="UniProtKB-UniRule"/>
</dbReference>
<dbReference type="Proteomes" id="UP000709672">
    <property type="component" value="Unassembled WGS sequence"/>
</dbReference>
<gene>
    <name evidence="8" type="primary">ruvX</name>
    <name evidence="7" type="ORF">HYT38_01180</name>
    <name evidence="8" type="ORF">HYV66_00725</name>
</gene>
<dbReference type="GO" id="GO:0005829">
    <property type="term" value="C:cytosol"/>
    <property type="evidence" value="ECO:0007669"/>
    <property type="project" value="TreeGrafter"/>
</dbReference>
<evidence type="ECO:0000313" key="7">
    <source>
        <dbReference type="EMBL" id="MBI2052276.1"/>
    </source>
</evidence>
<sequence>MNYLGIDYGEKRIGLAKGDDRLKIATPFKTIINGPGLLNELADIVKTEVVEKIIVGVPVSFDGRKNDFADKITEFAEDVEARTDIPVEVVNEIFSSKMAAENSQKIDESSAALILQTYLDRLY</sequence>
<organism evidence="8 9">
    <name type="scientific">Candidatus Sungiibacteriota bacterium</name>
    <dbReference type="NCBI Taxonomy" id="2750080"/>
    <lineage>
        <taxon>Bacteria</taxon>
        <taxon>Candidatus Sungiibacteriota</taxon>
    </lineage>
</organism>
<name>A0A931YD54_9BACT</name>
<evidence type="ECO:0000256" key="5">
    <source>
        <dbReference type="HAMAP-Rule" id="MF_00651"/>
    </source>
</evidence>
<dbReference type="InterPro" id="IPR005227">
    <property type="entry name" value="YqgF"/>
</dbReference>